<organism evidence="1 2">
    <name type="scientific">Wenyingzhuangia heitensis</name>
    <dbReference type="NCBI Taxonomy" id="1487859"/>
    <lineage>
        <taxon>Bacteria</taxon>
        <taxon>Pseudomonadati</taxon>
        <taxon>Bacteroidota</taxon>
        <taxon>Flavobacteriia</taxon>
        <taxon>Flavobacteriales</taxon>
        <taxon>Flavobacteriaceae</taxon>
        <taxon>Wenyingzhuangia</taxon>
    </lineage>
</organism>
<dbReference type="Gene3D" id="3.30.420.40">
    <property type="match status" value="1"/>
</dbReference>
<name>A0ABX0U8H3_9FLAO</name>
<accession>A0ABX0U8H3</accession>
<sequence>MGKKVFRIHNEGANSVDWFSSDNINSSVIESIKTDGGNGQSLPTSIPSPFARIDLVRTAFKTLGTTGELDGVTKNGICVATDNHKLVSDALDIGQIFFNFDKHQKDLQLISWSKKDSIEKLLNSGDPNHVHLGKTLELFLKQDSKQYNFNELEEIVILKYKYKVIGGTSPRTLFFASPNQIETSINFGQDTMLDQKLLPLYKREKNYIKYLFALSKQSKFDFYFPELNSYLLKTWEQLRSFNAQLFDELMSMDITTYLESLSPVYFSNNTGHPLSIIENISIKQFKRNIIALAKESDFVIDSIKEDIKPLVLPTEHFAYKLKYTEDFWNPKTEVPYFDPTPVLERTLPEQGDKYPYLTMNDFLADEIIKLPYKIDTSKFVSFGSEDYLLPLKDTFFDYFTTEDLLTKKLLAIKELAGESVEVSLKIPIKKGYISYRKIYHTKQSDDILVSNDKGVIKEASFALAIYPFTKGENIQQQYTIGIANPAYDLNSIGVEIYNDEANKKLKPLTSQKRSQNICETIQTVVSESFDRVKVSLDQFYGMLIPAFVNIEANGGDVYTFSIDLGTTNTHIEYKIEGKGSSKPFDILNNEQQIAFSFPFELSYRSDILGRIKDSQNYLKQEIIPVSIGNDSLYKVPFRTSLLENKNINYNKPSFLFADANIAFDYEKIPLRPYLKSITNLKWSTETNNEKQIAHYIEELLQLCKNKVTVNNGNLKETKVIWFFPVSMTTNHLRKFRNIWVEKFEKVFNKDAENNLSDFPESVAPFYYFKEVESIKHSAKPSVSIDIGGGTTDIMIFENNKPQVISSFNFAGNSIFGNGFNGNINSNGFVQKYKESISKIFEENKLTDEQVIFDRIYNEYQSSSDFINFLFSLIDNQKVIDKHLDLDFNKMLSNDEDFKIIFLTFYSSIIYHIAQLMKMDGYDIPRNIVFSGTGSKTVKILDNSKKLDTLTDVFSKIFEKVYGEEVDQMTLKSTENPKQVTCKGGFYIDSDFTIKHSKLTKINLGAFDKNIIQNKFLDDDSTVFYKDLNDDLYKDVILNVNQFYKFLEEIIRELDLKNEIGLSNNSIEMFNKLKNHDQLDHIINGVQLLKKDTIDTDVIDQTLFFYPIIGLIYEISSELNDLN</sequence>
<dbReference type="EMBL" id="JAASQL010000001">
    <property type="protein sequence ID" value="NIJ45134.1"/>
    <property type="molecule type" value="Genomic_DNA"/>
</dbReference>
<comment type="caution">
    <text evidence="1">The sequence shown here is derived from an EMBL/GenBank/DDBJ whole genome shotgun (WGS) entry which is preliminary data.</text>
</comment>
<reference evidence="1 2" key="1">
    <citation type="submission" date="2020-03" db="EMBL/GenBank/DDBJ databases">
        <title>Genomic Encyclopedia of Type Strains, Phase IV (KMG-IV): sequencing the most valuable type-strain genomes for metagenomic binning, comparative biology and taxonomic classification.</title>
        <authorList>
            <person name="Goeker M."/>
        </authorList>
    </citation>
    <scope>NUCLEOTIDE SEQUENCE [LARGE SCALE GENOMIC DNA]</scope>
    <source>
        <strain evidence="1 2">DSM 101599</strain>
    </source>
</reference>
<protein>
    <submittedName>
        <fullName evidence="1">Uncharacterized protein</fullName>
    </submittedName>
</protein>
<dbReference type="SUPFAM" id="SSF53067">
    <property type="entry name" value="Actin-like ATPase domain"/>
    <property type="match status" value="2"/>
</dbReference>
<dbReference type="RefSeq" id="WP_167186419.1">
    <property type="nucleotide sequence ID" value="NZ_JAASQL010000001.1"/>
</dbReference>
<dbReference type="Proteomes" id="UP000745859">
    <property type="component" value="Unassembled WGS sequence"/>
</dbReference>
<proteinExistence type="predicted"/>
<keyword evidence="2" id="KW-1185">Reference proteome</keyword>
<evidence type="ECO:0000313" key="2">
    <source>
        <dbReference type="Proteomes" id="UP000745859"/>
    </source>
</evidence>
<gene>
    <name evidence="1" type="ORF">FHR24_001573</name>
</gene>
<evidence type="ECO:0000313" key="1">
    <source>
        <dbReference type="EMBL" id="NIJ45134.1"/>
    </source>
</evidence>
<dbReference type="InterPro" id="IPR043129">
    <property type="entry name" value="ATPase_NBD"/>
</dbReference>